<dbReference type="InterPro" id="IPR004254">
    <property type="entry name" value="AdipoR/HlyIII-related"/>
</dbReference>
<feature type="binding site" evidence="5">
    <location>
        <position position="266"/>
    </location>
    <ligand>
        <name>Zn(2+)</name>
        <dbReference type="ChEBI" id="CHEBI:29105"/>
    </ligand>
</feature>
<accession>A0A1C3KW05</accession>
<organism evidence="7 8">
    <name type="scientific">Plasmodium ovale</name>
    <name type="common">malaria parasite P. ovale</name>
    <dbReference type="NCBI Taxonomy" id="36330"/>
    <lineage>
        <taxon>Eukaryota</taxon>
        <taxon>Sar</taxon>
        <taxon>Alveolata</taxon>
        <taxon>Apicomplexa</taxon>
        <taxon>Aconoidasida</taxon>
        <taxon>Haemosporida</taxon>
        <taxon>Plasmodiidae</taxon>
        <taxon>Plasmodium</taxon>
        <taxon>Plasmodium (Plasmodium)</taxon>
    </lineage>
</organism>
<dbReference type="GO" id="GO:0016020">
    <property type="term" value="C:membrane"/>
    <property type="evidence" value="ECO:0007669"/>
    <property type="project" value="UniProtKB-SubCell"/>
</dbReference>
<dbReference type="Proteomes" id="UP000243200">
    <property type="component" value="Chromosome 12"/>
</dbReference>
<comment type="subcellular location">
    <subcellularLocation>
        <location evidence="1">Membrane</location>
        <topology evidence="1">Multi-pass membrane protein</topology>
    </subcellularLocation>
</comment>
<feature type="transmembrane region" description="Helical" evidence="6">
    <location>
        <begin position="115"/>
        <end position="134"/>
    </location>
</feature>
<dbReference type="AlphaFoldDB" id="A0A1C3KW05"/>
<feature type="transmembrane region" description="Helical" evidence="6">
    <location>
        <begin position="265"/>
        <end position="283"/>
    </location>
</feature>
<evidence type="ECO:0000256" key="2">
    <source>
        <dbReference type="ARBA" id="ARBA00022692"/>
    </source>
</evidence>
<keyword evidence="5" id="KW-0479">Metal-binding</keyword>
<proteinExistence type="predicted"/>
<name>A0A1C3KW05_PLAOA</name>
<keyword evidence="3 6" id="KW-1133">Transmembrane helix</keyword>
<feature type="transmembrane region" description="Helical" evidence="6">
    <location>
        <begin position="177"/>
        <end position="199"/>
    </location>
</feature>
<feature type="transmembrane region" description="Helical" evidence="6">
    <location>
        <begin position="234"/>
        <end position="253"/>
    </location>
</feature>
<evidence type="ECO:0000313" key="7">
    <source>
        <dbReference type="EMBL" id="SBT78381.1"/>
    </source>
</evidence>
<keyword evidence="5" id="KW-0862">Zinc</keyword>
<keyword evidence="2 6" id="KW-0812">Transmembrane</keyword>
<feature type="binding site" evidence="5">
    <location>
        <position position="270"/>
    </location>
    <ligand>
        <name>Zn(2+)</name>
        <dbReference type="ChEBI" id="CHEBI:29105"/>
    </ligand>
</feature>
<feature type="binding site" evidence="5">
    <location>
        <position position="135"/>
    </location>
    <ligand>
        <name>Zn(2+)</name>
        <dbReference type="ChEBI" id="CHEBI:29105"/>
    </ligand>
</feature>
<dbReference type="OrthoDB" id="186812at2759"/>
<evidence type="ECO:0000256" key="5">
    <source>
        <dbReference type="PIRSR" id="PIRSR604254-1"/>
    </source>
</evidence>
<dbReference type="EMBL" id="LT594516">
    <property type="protein sequence ID" value="SBT78381.1"/>
    <property type="molecule type" value="Genomic_DNA"/>
</dbReference>
<evidence type="ECO:0000313" key="8">
    <source>
        <dbReference type="Proteomes" id="UP000243200"/>
    </source>
</evidence>
<evidence type="ECO:0000256" key="4">
    <source>
        <dbReference type="ARBA" id="ARBA00023136"/>
    </source>
</evidence>
<sequence>MRHFGSYFTMGYYKKAFTDLKKYYKSIDIFDVSGTTDIDDNTIMNFLKSENLEENDKKIVELYLEKKINKPMLIKYMERKDRTLFRGKIHLFMVFSSPLWIFYMLYLSKTLTSKIFTSISVLCIFFNSFASFLLHNFDWKPKLFFLIEKMDHIGIFLMISGSCIPVPALLFDKMKLLVYITLHFLCVFFGSLFICCSCFSSGNRITRSCTFLVAGFVHAAFVMDFYSALYTREFIFLILLAVQYIVGAIIYSIKKPNVISGIIEFHDVFHICCLGSVLCTFALNSSVIKRRT</sequence>
<evidence type="ECO:0000256" key="6">
    <source>
        <dbReference type="SAM" id="Phobius"/>
    </source>
</evidence>
<dbReference type="GO" id="GO:0046872">
    <property type="term" value="F:metal ion binding"/>
    <property type="evidence" value="ECO:0007669"/>
    <property type="project" value="UniProtKB-KW"/>
</dbReference>
<protein>
    <submittedName>
        <fullName evidence="7">Hemolysin III, putative</fullName>
    </submittedName>
</protein>
<feature type="transmembrane region" description="Helical" evidence="6">
    <location>
        <begin position="154"/>
        <end position="171"/>
    </location>
</feature>
<keyword evidence="4 6" id="KW-0472">Membrane</keyword>
<reference evidence="7 8" key="1">
    <citation type="submission" date="2016-06" db="EMBL/GenBank/DDBJ databases">
        <authorList>
            <consortium name="Pathogen Informatics"/>
        </authorList>
    </citation>
    <scope>NUCLEOTIDE SEQUENCE [LARGE SCALE GENOMIC DNA]</scope>
    <source>
        <strain evidence="7">PowCR01</strain>
    </source>
</reference>
<evidence type="ECO:0000256" key="3">
    <source>
        <dbReference type="ARBA" id="ARBA00022989"/>
    </source>
</evidence>
<feature type="transmembrane region" description="Helical" evidence="6">
    <location>
        <begin position="211"/>
        <end position="228"/>
    </location>
</feature>
<dbReference type="VEuPathDB" id="PlasmoDB:POWCR01_120054100"/>
<gene>
    <name evidence="7" type="primary">HlyIII</name>
    <name evidence="7" type="ORF">POWCR01_120054100</name>
</gene>
<feature type="transmembrane region" description="Helical" evidence="6">
    <location>
        <begin position="89"/>
        <end position="109"/>
    </location>
</feature>
<dbReference type="VEuPathDB" id="PlasmoDB:PocGH01_12059400"/>
<dbReference type="Pfam" id="PF03006">
    <property type="entry name" value="HlyIII"/>
    <property type="match status" value="1"/>
</dbReference>
<evidence type="ECO:0000256" key="1">
    <source>
        <dbReference type="ARBA" id="ARBA00004141"/>
    </source>
</evidence>